<evidence type="ECO:0000313" key="5">
    <source>
        <dbReference type="Proteomes" id="UP000653797"/>
    </source>
</evidence>
<dbReference type="SUPFAM" id="SSF117074">
    <property type="entry name" value="Hypothetical protein PA1324"/>
    <property type="match status" value="1"/>
</dbReference>
<name>A0A927B067_9BACT</name>
<dbReference type="Proteomes" id="UP000653797">
    <property type="component" value="Unassembled WGS sequence"/>
</dbReference>
<dbReference type="InterPro" id="IPR045474">
    <property type="entry name" value="GEVED"/>
</dbReference>
<accession>A0A927B067</accession>
<dbReference type="EMBL" id="JACXAA010000002">
    <property type="protein sequence ID" value="MBD2752971.1"/>
    <property type="molecule type" value="Genomic_DNA"/>
</dbReference>
<sequence length="3487" mass="346141">MKFFLLLISALCYGTIASAQDYSDAPASYGNATHSIVNSLYIGSIAPDNDGIALATSNANGDNVQGINDENTFASFPALNVSTTTYTITSIPVFNNTGSSARLTAWIDFNRNGVFDTNEGVQSAALASSASATTISLTWSNIGGTGPAISPGKSFVRFRLTTNTGVTTATPSTATTNGEVEDYLLTIGTVSATTCSSTGQSITTFSFQNPTLISGTALAVGAVYRFPSVTTGVDALVRINSLVNATVTNIDNVTVGGNAIGDPAAFQPSVTYPTTNPIPTDPYAEFQISFVAAGTTTSYVQFTTVSATGVDIDGDGTSTLREFQEFPNLPSYTLNGTTNINVTNNGNFKRFTPNSNANLDGISIASVTNAATGLFNNVSTFTYRVGATTIASNSALPRYYSLDFQCVPYVNPVTTPVNINDYGDAPTTYGTLSGSSGASHVYTNNLKLGAEGGDTEPNGFNDGVDDNGLAQDDDVQGTVASTLVSGVVNGGDEDAVDFPKALYTNSPSYSIVVTASNTTGSSANLRAWLDFNRNGVFDSGEASNLTTVPTGANNQPYFVSWPTTLPTMTAGQSYVRVRLTTASLNTNEATGAKANGEVEDYAVTITSGNPPVLLTGTVFNDVNGITNSLLDGTGTNAGGTLYALLVNTSSTLVASSLVQADGSYIFNNIAAGTYTVRLSTSAGTVGSTAPAVLLPTGWVSTSEALSPAFTDGTVDGTLSVTVATTDLSGANFGIEQLPTPGSGTALAANAGGSSAVTVPPTAFTSTTPSTDTAPGSVTAIRLTVFPSNVTSLTINGTTYTSLPTGGISISTDANGVPAVPILMDPTNDNSPVSFSYVAVDNATKESATTGTAVISFPPTILVSGTVWNDADGNLALNGSETGTNAGGPLYVNLVNASNAVTASTTVSAAGSYTLTGVPASTTGLKLVLTNTASSTAPGGLPTGWVNTGENVGSGNTATQSAALGLIELTTSTSAIAGQNFGIEQLPTPGSGTGTVVNSGGTNAVTVPPTAFTSTTPSTDTAPGSVTAIRLTVFPSNVTSLTVNTTAYTSLPSGGIVIPTTTAGVPTVTILADPTNDSSPVNFTFVAVDNAGKESTTTGTAVITSTLVTTLSGTVWNDADGNLALNGSETGTNTGTTLYVNLVNGANTLVASTTVAASGTYSLTGVPTNVSGYRLVLSTSSTATTPGPLPTGWVNTGETVGSGNTATQSTTLGQIELTTTTIAVTAQNFGIEQLPSSGSGSATVVNNGGTSAVTVPASAFTSTTSSTDTAPGSVTAIRLTAFPSNVTSLTIDGSVYTSLPAGGIVLATNTSGSPTGTVLVDPTNDASPVSFTFVAVDNAGKESTNLGTATINSTLVTSISGSVWNDADGSLTLNGSETGTNAGGPLYVNLVNASNTVVASTSVGSAGSYSLLGVPTNVSGYKLVLTNSATSTTPGPLPTGWVNTGESVGAGNSATQSAALGQIEIAIGTSAAVAQNFGIEQLPTPGSGSATVINTGGTNPVTVPASAFTSTISSTDTAPGSVTAIRLTAFPSNTTSLSINGSVYTSLPTGGILLATDASGNPTVTILVDPTNDGASVVFNFVSVDNAGKESTTTGTAVINSTLVTSVSGTVWNDADGNLALNGSETGTNTGTTLYVNLVNASNTVVASTTVGSAGSYALTGVPANMSGYRLVLTNSATSTTPGPLPTGWVNTGESVGAGNSATQTAILGQIELSLGATAAIAQNFGIEQLPTAGSGANTVTNVGGTTPVSVPANTFTNASLSTDTAPGSVTAIRLTAFPSNTSSLTVNGSVYTSLPTGGILLATDASGNPTVAILVDPTNDGANVVFNFVAVDNAGKESLNTGSATISSALITSISGSVWNDADGNLALNGSEAGTNTGGTLYVNLVNASNTVVASTSVGSAGSYALTGVPTNVSGYKLVLTNSATSTTPGPLPTGWVNTGESVGAGNSATQSAALGQIEIAIGTSAAVAQNFGIEQLPIPGSGSATVINTGATNPVTVPASAFTSTTPSADTAPGSVTAIRITAFPSNVTSLTVDGTVYTSLPVGGIVLATNSSGAPTGTILADPTNDSSPVNFTFVAVDNAGKESTTTGTAVITSTLVTTLSGTVWNDADGNLALNGSETGTNTGTTLYVNLINAANTLVASTTVAATGVYSLTGVPTSVSGYRLVLSTSSTATTPGPLPTGWVNTGESAGPSNTATQSAVLGQIEITIGTTSVTAQNFGIEQLPSAGNGSNTVTNAGGSSPVTVPANTFTNGSLSTDTAPGSVTAIRITGIPSNTTSLTINGSVYTAGTFPGAGVIVPTDANGNPSVPVLVDPTNDASPVVIIFVSIDNASKESINFGTATISSNLVTGIFGSVWNDADGSLSLNGSETGTNTGTTLYVNVVDGAGSLVASTTVATDGTYGLTNLPTNVSGYKLVLSTSATATTPGPLPTGWVNTGESVGAGNSATQSAILGQIEITIGTSAVTAQNFGIEQLPSAGNGSNTVINAGSTSPVTVPANTFTNGSLSTDTAPGSVTAIRITSFPGNVTSLTVNGSVYTAGTFPGAGVIVPTDGNGNPSVPVLVDPTNDANSVAILFVSIDNAGKESANFGTAVINSTLVTSISGTVWNDADGSLSLNGSENGTNTGTTLYVNLLDASNTLVASTSVAADGSYTLTGLPTNVSGYRLVLSTSATATTPGPLPTGWVNTGESVGAGNSATQSAILGQIEITIGTTSITAQNFGIEQLPSAGNGSNTVTNAGGSSPVTVPANTFTNGSLSTDTAPGSVTAIRITSFPGNVTSLTVNGSVYTAGTFPGAGVIVQTDGNGNPTPVILVDPTNDANPVVIVFVAVDNAGKESTNIGTAIINSTLVTSISGTIWNDADGSLSLNGSEMGTNTGGPLFVNLLDAGNTLVASTTVATDGSYALVGVPTNVSGYKLVLSTSATATTPGPLPTGWVNTGESVDPSNSATQSAVLGQIEITIGTTSVTAQNFGIEQLPSAGNGSNAVTNAGGTSPVTVPANTFTNGSLSTDTAPGSVTAIRITSFPGNVTSLTINGSVYTAGTFPGAGVTVPTDTIGNPSVPVLVDPTNDANPVVILFVVIDNASKESTNTGTAIINSTLVTSISGTVWNDADGSLTLNGSETGTNTGGPLYVNIVDGAGTVVGSTTVATDGSYALVGVPTNVSGYRLVLSTSATAVTPGPLPTGWVNTGESVDPSNSATQSAVLGQIEITIGTTSVTAQNFGIEQLPAPGSGTAVAVNNGGAFGVTVPATAFSSISPGTDTAPGSVTAIRLTGFPSNATSLTINGTVYTAGTFPGGGVAIPTTSTGEPTVPILVNPTNDAANVVFTYVAVDNAGKQSTTTGTATLLARPDLTPIIYARPTSVYATTPVTVVVDVVELVGVATSGTVTVRVTRDSRVNLTYDPSATRINNRAVQNSVWTINNSSPGYYTLTTTQPIAAGDKLSFGFTGTLTTGATTGVVTLSAVILGTSGSEVRVNNNVDADKIDYFQQ</sequence>
<organism evidence="4 5">
    <name type="scientific">Spirosoma validum</name>
    <dbReference type="NCBI Taxonomy" id="2771355"/>
    <lineage>
        <taxon>Bacteria</taxon>
        <taxon>Pseudomonadati</taxon>
        <taxon>Bacteroidota</taxon>
        <taxon>Cytophagia</taxon>
        <taxon>Cytophagales</taxon>
        <taxon>Cytophagaceae</taxon>
        <taxon>Spirosoma</taxon>
    </lineage>
</organism>
<feature type="chain" id="PRO_5037875802" description="GEVED domain-containing protein" evidence="2">
    <location>
        <begin position="20"/>
        <end position="3487"/>
    </location>
</feature>
<keyword evidence="2" id="KW-0732">Signal</keyword>
<reference evidence="4" key="1">
    <citation type="submission" date="2020-09" db="EMBL/GenBank/DDBJ databases">
        <authorList>
            <person name="Kim M.K."/>
        </authorList>
    </citation>
    <scope>NUCLEOTIDE SEQUENCE</scope>
    <source>
        <strain evidence="4">BT704</strain>
    </source>
</reference>
<protein>
    <recommendedName>
        <fullName evidence="3">GEVED domain-containing protein</fullName>
    </recommendedName>
</protein>
<comment type="caution">
    <text evidence="4">The sequence shown here is derived from an EMBL/GenBank/DDBJ whole genome shotgun (WGS) entry which is preliminary data.</text>
</comment>
<evidence type="ECO:0000256" key="2">
    <source>
        <dbReference type="SAM" id="SignalP"/>
    </source>
</evidence>
<dbReference type="Pfam" id="PF20009">
    <property type="entry name" value="GEVED"/>
    <property type="match status" value="2"/>
</dbReference>
<gene>
    <name evidence="4" type="ORF">IC230_08730</name>
</gene>
<dbReference type="InterPro" id="IPR013783">
    <property type="entry name" value="Ig-like_fold"/>
</dbReference>
<dbReference type="Gene3D" id="2.60.40.10">
    <property type="entry name" value="Immunoglobulins"/>
    <property type="match status" value="10"/>
</dbReference>
<dbReference type="RefSeq" id="WP_191038581.1">
    <property type="nucleotide sequence ID" value="NZ_JACXAA010000002.1"/>
</dbReference>
<proteinExistence type="predicted"/>
<evidence type="ECO:0000259" key="3">
    <source>
        <dbReference type="Pfam" id="PF20009"/>
    </source>
</evidence>
<evidence type="ECO:0000256" key="1">
    <source>
        <dbReference type="SAM" id="MobiDB-lite"/>
    </source>
</evidence>
<keyword evidence="5" id="KW-1185">Reference proteome</keyword>
<evidence type="ECO:0000313" key="4">
    <source>
        <dbReference type="EMBL" id="MBD2752971.1"/>
    </source>
</evidence>
<feature type="region of interest" description="Disordered" evidence="1">
    <location>
        <begin position="448"/>
        <end position="472"/>
    </location>
</feature>
<feature type="domain" description="GEVED" evidence="3">
    <location>
        <begin position="103"/>
        <end position="185"/>
    </location>
</feature>
<feature type="domain" description="GEVED" evidence="3">
    <location>
        <begin position="524"/>
        <end position="604"/>
    </location>
</feature>
<feature type="signal peptide" evidence="2">
    <location>
        <begin position="1"/>
        <end position="19"/>
    </location>
</feature>